<dbReference type="PANTHER" id="PTHR41386:SF1">
    <property type="entry name" value="MEMBRANE PROTEIN"/>
    <property type="match status" value="1"/>
</dbReference>
<name>A0A0G0KS11_9BACT</name>
<dbReference type="EMBL" id="LBVC01000026">
    <property type="protein sequence ID" value="KKQ78295.1"/>
    <property type="molecule type" value="Genomic_DNA"/>
</dbReference>
<evidence type="ECO:0000313" key="3">
    <source>
        <dbReference type="Proteomes" id="UP000034324"/>
    </source>
</evidence>
<feature type="transmembrane region" description="Helical" evidence="1">
    <location>
        <begin position="37"/>
        <end position="60"/>
    </location>
</feature>
<feature type="transmembrane region" description="Helical" evidence="1">
    <location>
        <begin position="80"/>
        <end position="100"/>
    </location>
</feature>
<keyword evidence="1" id="KW-0472">Membrane</keyword>
<proteinExistence type="predicted"/>
<keyword evidence="1" id="KW-0812">Transmembrane</keyword>
<protein>
    <submittedName>
        <fullName evidence="2">Membrane protein-like protein</fullName>
    </submittedName>
</protein>
<dbReference type="Proteomes" id="UP000034324">
    <property type="component" value="Unassembled WGS sequence"/>
</dbReference>
<reference evidence="2 3" key="1">
    <citation type="journal article" date="2015" name="Nature">
        <title>rRNA introns, odd ribosomes, and small enigmatic genomes across a large radiation of phyla.</title>
        <authorList>
            <person name="Brown C.T."/>
            <person name="Hug L.A."/>
            <person name="Thomas B.C."/>
            <person name="Sharon I."/>
            <person name="Castelle C.J."/>
            <person name="Singh A."/>
            <person name="Wilkins M.J."/>
            <person name="Williams K.H."/>
            <person name="Banfield J.F."/>
        </authorList>
    </citation>
    <scope>NUCLEOTIDE SEQUENCE [LARGE SCALE GENOMIC DNA]</scope>
</reference>
<sequence length="150" mass="17670">MEDLSKIESLRALQENFKPLENTNIIHRQRLSPLDKLALFVTEKIGTLGFFFIIFTWTTVWLGWNMLTPNNFRFDPYPAFVLWLFISNLIQIHLMPLIMIGQNIQGKHAQLRAEHDFETDKKAEKEIETILLHLENQQKLILKILEKVSP</sequence>
<gene>
    <name evidence="2" type="ORF">US99_C0026G0010</name>
</gene>
<accession>A0A0G0KS11</accession>
<dbReference type="Pfam" id="PF06210">
    <property type="entry name" value="DUF1003"/>
    <property type="match status" value="1"/>
</dbReference>
<organism evidence="2 3">
    <name type="scientific">Candidatus Daviesbacteria bacterium GW2011_GWF2_38_6</name>
    <dbReference type="NCBI Taxonomy" id="1618432"/>
    <lineage>
        <taxon>Bacteria</taxon>
        <taxon>Candidatus Daviesiibacteriota</taxon>
    </lineage>
</organism>
<keyword evidence="1" id="KW-1133">Transmembrane helix</keyword>
<dbReference type="AlphaFoldDB" id="A0A0G0KS11"/>
<dbReference type="PANTHER" id="PTHR41386">
    <property type="entry name" value="INTEGRAL MEMBRANE PROTEIN-RELATED"/>
    <property type="match status" value="1"/>
</dbReference>
<evidence type="ECO:0000256" key="1">
    <source>
        <dbReference type="SAM" id="Phobius"/>
    </source>
</evidence>
<comment type="caution">
    <text evidence="2">The sequence shown here is derived from an EMBL/GenBank/DDBJ whole genome shotgun (WGS) entry which is preliminary data.</text>
</comment>
<dbReference type="InterPro" id="IPR010406">
    <property type="entry name" value="DUF1003"/>
</dbReference>
<evidence type="ECO:0000313" key="2">
    <source>
        <dbReference type="EMBL" id="KKQ78295.1"/>
    </source>
</evidence>